<keyword evidence="3" id="KW-1185">Reference proteome</keyword>
<gene>
    <name evidence="2" type="ORF">AMORRO_LOCUS15054</name>
</gene>
<dbReference type="Proteomes" id="UP000789342">
    <property type="component" value="Unassembled WGS sequence"/>
</dbReference>
<comment type="caution">
    <text evidence="2">The sequence shown here is derived from an EMBL/GenBank/DDBJ whole genome shotgun (WGS) entry which is preliminary data.</text>
</comment>
<organism evidence="2 3">
    <name type="scientific">Acaulospora morrowiae</name>
    <dbReference type="NCBI Taxonomy" id="94023"/>
    <lineage>
        <taxon>Eukaryota</taxon>
        <taxon>Fungi</taxon>
        <taxon>Fungi incertae sedis</taxon>
        <taxon>Mucoromycota</taxon>
        <taxon>Glomeromycotina</taxon>
        <taxon>Glomeromycetes</taxon>
        <taxon>Diversisporales</taxon>
        <taxon>Acaulosporaceae</taxon>
        <taxon>Acaulospora</taxon>
    </lineage>
</organism>
<feature type="region of interest" description="Disordered" evidence="1">
    <location>
        <begin position="31"/>
        <end position="68"/>
    </location>
</feature>
<dbReference type="AlphaFoldDB" id="A0A9N9ISH0"/>
<evidence type="ECO:0000256" key="1">
    <source>
        <dbReference type="SAM" id="MobiDB-lite"/>
    </source>
</evidence>
<evidence type="ECO:0000313" key="2">
    <source>
        <dbReference type="EMBL" id="CAG8746192.1"/>
    </source>
</evidence>
<sequence>MQLPQSSPQYCQRPPSTRIYIRIFGALQDPQNKEMKKKKSMHSSQGRTNPILTMHARKNTIRTNSTDSNSFTSTKTFLGVVFSLGLWRDLWRYLCEPLIDVNRFR</sequence>
<name>A0A9N9ISH0_9GLOM</name>
<accession>A0A9N9ISH0</accession>
<dbReference type="EMBL" id="CAJVPV010033048">
    <property type="protein sequence ID" value="CAG8746192.1"/>
    <property type="molecule type" value="Genomic_DNA"/>
</dbReference>
<reference evidence="2" key="1">
    <citation type="submission" date="2021-06" db="EMBL/GenBank/DDBJ databases">
        <authorList>
            <person name="Kallberg Y."/>
            <person name="Tangrot J."/>
            <person name="Rosling A."/>
        </authorList>
    </citation>
    <scope>NUCLEOTIDE SEQUENCE</scope>
    <source>
        <strain evidence="2">CL551</strain>
    </source>
</reference>
<feature type="non-terminal residue" evidence="2">
    <location>
        <position position="105"/>
    </location>
</feature>
<protein>
    <submittedName>
        <fullName evidence="2">3796_t:CDS:1</fullName>
    </submittedName>
</protein>
<evidence type="ECO:0000313" key="3">
    <source>
        <dbReference type="Proteomes" id="UP000789342"/>
    </source>
</evidence>
<proteinExistence type="predicted"/>